<dbReference type="PROSITE" id="PS00211">
    <property type="entry name" value="ABC_TRANSPORTER_1"/>
    <property type="match status" value="1"/>
</dbReference>
<dbReference type="Gene3D" id="3.40.50.300">
    <property type="entry name" value="P-loop containing nucleotide triphosphate hydrolases"/>
    <property type="match status" value="1"/>
</dbReference>
<dbReference type="InterPro" id="IPR027417">
    <property type="entry name" value="P-loop_NTPase"/>
</dbReference>
<dbReference type="SUPFAM" id="SSF52540">
    <property type="entry name" value="P-loop containing nucleoside triphosphate hydrolases"/>
    <property type="match status" value="1"/>
</dbReference>
<dbReference type="PANTHER" id="PTHR24220">
    <property type="entry name" value="IMPORT ATP-BINDING PROTEIN"/>
    <property type="match status" value="1"/>
</dbReference>
<dbReference type="GO" id="GO:0022857">
    <property type="term" value="F:transmembrane transporter activity"/>
    <property type="evidence" value="ECO:0007669"/>
    <property type="project" value="UniProtKB-ARBA"/>
</dbReference>
<gene>
    <name evidence="6" type="ORF">H5P30_01480</name>
</gene>
<dbReference type="AlphaFoldDB" id="A0A7X1AVE2"/>
<keyword evidence="7" id="KW-1185">Reference proteome</keyword>
<sequence length="239" mass="26494">MEEKNQNSQAPVLRCSNIHKYLGKGESEVHVLRGVGLELQPGLMYSIVGPSGCGKSTLMYLLGLLDRQDDGDIWIAGQDMAKASDEVRTDVRNSSIGFVFQFHFLLAEFTALENLMLPMRKLQKLSDEQMRDRAQSLLDEVGLGNKAHRLANQLSGGEQQRVAVARALANEPAVIFADEPTGNLDVKNSTMVFDLLRKLCHEHGQAVLMVTHNQNLAKLCDVVLSMQDGEFVENSRESI</sequence>
<dbReference type="CDD" id="cd03255">
    <property type="entry name" value="ABC_MJ0796_LolCDE_FtsE"/>
    <property type="match status" value="1"/>
</dbReference>
<dbReference type="FunFam" id="3.40.50.300:FF:000032">
    <property type="entry name" value="Export ABC transporter ATP-binding protein"/>
    <property type="match status" value="1"/>
</dbReference>
<evidence type="ECO:0000259" key="5">
    <source>
        <dbReference type="PROSITE" id="PS50893"/>
    </source>
</evidence>
<organism evidence="6 7">
    <name type="scientific">Puniceicoccus vermicola</name>
    <dbReference type="NCBI Taxonomy" id="388746"/>
    <lineage>
        <taxon>Bacteria</taxon>
        <taxon>Pseudomonadati</taxon>
        <taxon>Verrucomicrobiota</taxon>
        <taxon>Opitutia</taxon>
        <taxon>Puniceicoccales</taxon>
        <taxon>Puniceicoccaceae</taxon>
        <taxon>Puniceicoccus</taxon>
    </lineage>
</organism>
<dbReference type="SMART" id="SM00382">
    <property type="entry name" value="AAA"/>
    <property type="match status" value="1"/>
</dbReference>
<dbReference type="Pfam" id="PF00005">
    <property type="entry name" value="ABC_tran"/>
    <property type="match status" value="1"/>
</dbReference>
<feature type="domain" description="ABC transporter" evidence="5">
    <location>
        <begin position="13"/>
        <end position="239"/>
    </location>
</feature>
<keyword evidence="3 6" id="KW-0067">ATP-binding</keyword>
<dbReference type="InterPro" id="IPR003439">
    <property type="entry name" value="ABC_transporter-like_ATP-bd"/>
</dbReference>
<evidence type="ECO:0000256" key="1">
    <source>
        <dbReference type="ARBA" id="ARBA00022448"/>
    </source>
</evidence>
<name>A0A7X1AVE2_9BACT</name>
<dbReference type="GO" id="GO:0005886">
    <property type="term" value="C:plasma membrane"/>
    <property type="evidence" value="ECO:0007669"/>
    <property type="project" value="TreeGrafter"/>
</dbReference>
<dbReference type="GO" id="GO:0016887">
    <property type="term" value="F:ATP hydrolysis activity"/>
    <property type="evidence" value="ECO:0007669"/>
    <property type="project" value="InterPro"/>
</dbReference>
<dbReference type="PANTHER" id="PTHR24220:SF689">
    <property type="entry name" value="LIPOPROTEIN-RELEASING SYSTEM ATP-BINDING PROTEIN LOLD"/>
    <property type="match status" value="1"/>
</dbReference>
<keyword evidence="2" id="KW-0547">Nucleotide-binding</keyword>
<keyword evidence="1" id="KW-0813">Transport</keyword>
<dbReference type="InterPro" id="IPR003593">
    <property type="entry name" value="AAA+_ATPase"/>
</dbReference>
<reference evidence="6 7" key="1">
    <citation type="submission" date="2020-07" db="EMBL/GenBank/DDBJ databases">
        <authorList>
            <person name="Feng X."/>
        </authorList>
    </citation>
    <scope>NUCLEOTIDE SEQUENCE [LARGE SCALE GENOMIC DNA]</scope>
    <source>
        <strain evidence="6 7">JCM14086</strain>
    </source>
</reference>
<evidence type="ECO:0000256" key="2">
    <source>
        <dbReference type="ARBA" id="ARBA00022741"/>
    </source>
</evidence>
<dbReference type="InterPro" id="IPR015854">
    <property type="entry name" value="ABC_transpr_LolD-like"/>
</dbReference>
<dbReference type="EMBL" id="JACHVA010000019">
    <property type="protein sequence ID" value="MBC2600444.1"/>
    <property type="molecule type" value="Genomic_DNA"/>
</dbReference>
<dbReference type="PROSITE" id="PS50893">
    <property type="entry name" value="ABC_TRANSPORTER_2"/>
    <property type="match status" value="1"/>
</dbReference>
<dbReference type="Proteomes" id="UP000525652">
    <property type="component" value="Unassembled WGS sequence"/>
</dbReference>
<dbReference type="InterPro" id="IPR017871">
    <property type="entry name" value="ABC_transporter-like_CS"/>
</dbReference>
<proteinExistence type="inferred from homology"/>
<evidence type="ECO:0000313" key="7">
    <source>
        <dbReference type="Proteomes" id="UP000525652"/>
    </source>
</evidence>
<dbReference type="InterPro" id="IPR017911">
    <property type="entry name" value="MacB-like_ATP-bd"/>
</dbReference>
<comment type="similarity">
    <text evidence="4">Belongs to the ABC transporter superfamily. Macrolide exporter (TC 3.A.1.122) family.</text>
</comment>
<evidence type="ECO:0000313" key="6">
    <source>
        <dbReference type="EMBL" id="MBC2600444.1"/>
    </source>
</evidence>
<protein>
    <submittedName>
        <fullName evidence="6">ABC transporter ATP-binding protein</fullName>
    </submittedName>
</protein>
<dbReference type="GO" id="GO:0098796">
    <property type="term" value="C:membrane protein complex"/>
    <property type="evidence" value="ECO:0007669"/>
    <property type="project" value="UniProtKB-ARBA"/>
</dbReference>
<comment type="caution">
    <text evidence="6">The sequence shown here is derived from an EMBL/GenBank/DDBJ whole genome shotgun (WGS) entry which is preliminary data.</text>
</comment>
<evidence type="ECO:0000256" key="4">
    <source>
        <dbReference type="ARBA" id="ARBA00038388"/>
    </source>
</evidence>
<evidence type="ECO:0000256" key="3">
    <source>
        <dbReference type="ARBA" id="ARBA00022840"/>
    </source>
</evidence>
<dbReference type="GO" id="GO:0005524">
    <property type="term" value="F:ATP binding"/>
    <property type="evidence" value="ECO:0007669"/>
    <property type="project" value="UniProtKB-KW"/>
</dbReference>
<accession>A0A7X1AVE2</accession>